<dbReference type="InterPro" id="IPR050465">
    <property type="entry name" value="UPF0194_transport"/>
</dbReference>
<dbReference type="SUPFAM" id="SSF111369">
    <property type="entry name" value="HlyD-like secretion proteins"/>
    <property type="match status" value="2"/>
</dbReference>
<evidence type="ECO:0000256" key="1">
    <source>
        <dbReference type="ARBA" id="ARBA00004196"/>
    </source>
</evidence>
<accession>A0A1F6MQN9</accession>
<dbReference type="AlphaFoldDB" id="A0A1F6MQN9"/>
<evidence type="ECO:0000256" key="3">
    <source>
        <dbReference type="ARBA" id="ARBA00023054"/>
    </source>
</evidence>
<comment type="caution">
    <text evidence="4">The sequence shown here is derived from an EMBL/GenBank/DDBJ whole genome shotgun (WGS) entry which is preliminary data.</text>
</comment>
<evidence type="ECO:0000313" key="4">
    <source>
        <dbReference type="EMBL" id="OGH73981.1"/>
    </source>
</evidence>
<evidence type="ECO:0000313" key="5">
    <source>
        <dbReference type="Proteomes" id="UP000178347"/>
    </source>
</evidence>
<dbReference type="Gene3D" id="2.40.30.170">
    <property type="match status" value="1"/>
</dbReference>
<dbReference type="Gene3D" id="2.40.420.20">
    <property type="match status" value="1"/>
</dbReference>
<gene>
    <name evidence="4" type="ORF">A3G00_03695</name>
</gene>
<dbReference type="PANTHER" id="PTHR32347">
    <property type="entry name" value="EFFLUX SYSTEM COMPONENT YKNX-RELATED"/>
    <property type="match status" value="1"/>
</dbReference>
<dbReference type="GO" id="GO:0022857">
    <property type="term" value="F:transmembrane transporter activity"/>
    <property type="evidence" value="ECO:0007669"/>
    <property type="project" value="InterPro"/>
</dbReference>
<dbReference type="Proteomes" id="UP000178347">
    <property type="component" value="Unassembled WGS sequence"/>
</dbReference>
<comment type="subcellular location">
    <subcellularLocation>
        <location evidence="1">Cell envelope</location>
    </subcellularLocation>
</comment>
<proteinExistence type="inferred from homology"/>
<organism evidence="4 5">
    <name type="scientific">Candidatus Magasanikbacteria bacterium RIFCSPLOWO2_12_FULL_43_12</name>
    <dbReference type="NCBI Taxonomy" id="1798692"/>
    <lineage>
        <taxon>Bacteria</taxon>
        <taxon>Candidatus Magasanikiibacteriota</taxon>
    </lineage>
</organism>
<dbReference type="InterPro" id="IPR006143">
    <property type="entry name" value="RND_pump_MFP"/>
</dbReference>
<dbReference type="GO" id="GO:0030313">
    <property type="term" value="C:cell envelope"/>
    <property type="evidence" value="ECO:0007669"/>
    <property type="project" value="UniProtKB-SubCell"/>
</dbReference>
<dbReference type="EMBL" id="MFQN01000033">
    <property type="protein sequence ID" value="OGH73981.1"/>
    <property type="molecule type" value="Genomic_DNA"/>
</dbReference>
<comment type="similarity">
    <text evidence="2">Belongs to the membrane fusion protein (MFP) (TC 8.A.1) family.</text>
</comment>
<dbReference type="Gene3D" id="1.10.287.470">
    <property type="entry name" value="Helix hairpin bin"/>
    <property type="match status" value="1"/>
</dbReference>
<name>A0A1F6MQN9_9BACT</name>
<dbReference type="STRING" id="1798692.A3G00_03695"/>
<evidence type="ECO:0000256" key="2">
    <source>
        <dbReference type="ARBA" id="ARBA00009477"/>
    </source>
</evidence>
<sequence>MEQEIFFKKSKWLKKKWPYIAAILLLLVAGAVWGKMRGDSASQYETAKVLRGNLVQTVDATGKVESADEIGLRFESSGKISNIYKQVGDAVKKGELIATLNLQFLNAEVGQASANVKKAEADLNKILIGSSQESLNSLSAKVDQAKANQEQIKAGYANSITDAEAALDTAKNNLKLAEGGENSLIVNDAYGDMISVLNATQNALADALTEADNILGVDNTLANDDFESELNALDTGKINIAKNKYHAAKAAKSDADIAVNPLSSASEHATIDWAADTAEEALVMMKELLFAVAAVLDQTAPIGDLSQSELDTLKTNIQTARESVATQYTSLINQKQLAKDALNSYDTYLIAFNKATSNLENTKKKADADTASYEALVKQAEANYADAKNPPRDVDSAGYYAALSAAQASLAQSAATRNKSIIFAPVDGVIGKIDFKVGEYVSSQDEVVKIVSPHFEVKVDIPETDIVKISLGNTAQVNLDAFGDDVIFQATVVEVEKGETVIQDVVYYTVTLTLTDDPAREILNGMTANVVFNTETKENVLYIPQRAVLSKDGVRYVRVLENGEAKEVVVKIGLRGDGGLVEIVETQDFASGGLSEWQEVVVKEIDTKK</sequence>
<keyword evidence="3" id="KW-0175">Coiled coil</keyword>
<dbReference type="GO" id="GO:0016020">
    <property type="term" value="C:membrane"/>
    <property type="evidence" value="ECO:0007669"/>
    <property type="project" value="InterPro"/>
</dbReference>
<evidence type="ECO:0008006" key="6">
    <source>
        <dbReference type="Google" id="ProtNLM"/>
    </source>
</evidence>
<protein>
    <recommendedName>
        <fullName evidence="6">Membrane fusion protein biotin-lipoyl like domain-containing protein</fullName>
    </recommendedName>
</protein>
<dbReference type="NCBIfam" id="TIGR01730">
    <property type="entry name" value="RND_mfp"/>
    <property type="match status" value="1"/>
</dbReference>
<dbReference type="Gene3D" id="2.40.50.100">
    <property type="match status" value="1"/>
</dbReference>
<reference evidence="4 5" key="1">
    <citation type="journal article" date="2016" name="Nat. Commun.">
        <title>Thousands of microbial genomes shed light on interconnected biogeochemical processes in an aquifer system.</title>
        <authorList>
            <person name="Anantharaman K."/>
            <person name="Brown C.T."/>
            <person name="Hug L.A."/>
            <person name="Sharon I."/>
            <person name="Castelle C.J."/>
            <person name="Probst A.J."/>
            <person name="Thomas B.C."/>
            <person name="Singh A."/>
            <person name="Wilkins M.J."/>
            <person name="Karaoz U."/>
            <person name="Brodie E.L."/>
            <person name="Williams K.H."/>
            <person name="Hubbard S.S."/>
            <person name="Banfield J.F."/>
        </authorList>
    </citation>
    <scope>NUCLEOTIDE SEQUENCE [LARGE SCALE GENOMIC DNA]</scope>
</reference>